<keyword evidence="5" id="KW-0511">Multifunctional enzyme</keyword>
<evidence type="ECO:0000256" key="5">
    <source>
        <dbReference type="ARBA" id="ARBA00023268"/>
    </source>
</evidence>
<dbReference type="CDD" id="cd00077">
    <property type="entry name" value="HDc"/>
    <property type="match status" value="1"/>
</dbReference>
<dbReference type="InterPro" id="IPR043519">
    <property type="entry name" value="NT_sf"/>
</dbReference>
<evidence type="ECO:0000313" key="8">
    <source>
        <dbReference type="Proteomes" id="UP001205910"/>
    </source>
</evidence>
<evidence type="ECO:0000256" key="3">
    <source>
        <dbReference type="ARBA" id="ARBA00022801"/>
    </source>
</evidence>
<keyword evidence="4" id="KW-0460">Magnesium</keyword>
<dbReference type="InterPro" id="IPR010043">
    <property type="entry name" value="UTase/UR"/>
</dbReference>
<protein>
    <submittedName>
        <fullName evidence="7">Bifunctional uridylyltransferase/uridylyl-removing enzyme</fullName>
    </submittedName>
</protein>
<dbReference type="SUPFAM" id="SSF81593">
    <property type="entry name" value="Nucleotidyltransferase substrate binding subunit/domain"/>
    <property type="match status" value="1"/>
</dbReference>
<dbReference type="PANTHER" id="PTHR47320:SF1">
    <property type="entry name" value="BIFUNCTIONAL URIDYLYLTRANSFERASE_URIDYLYL-REMOVING ENZYME"/>
    <property type="match status" value="1"/>
</dbReference>
<dbReference type="SUPFAM" id="SSF109604">
    <property type="entry name" value="HD-domain/PDEase-like"/>
    <property type="match status" value="1"/>
</dbReference>
<organism evidence="7 8">
    <name type="scientific">Corynebacterium ulcerans</name>
    <dbReference type="NCBI Taxonomy" id="65058"/>
    <lineage>
        <taxon>Bacteria</taxon>
        <taxon>Bacillati</taxon>
        <taxon>Actinomycetota</taxon>
        <taxon>Actinomycetes</taxon>
        <taxon>Mycobacteriales</taxon>
        <taxon>Corynebacteriaceae</taxon>
        <taxon>Corynebacterium</taxon>
    </lineage>
</organism>
<evidence type="ECO:0000259" key="6">
    <source>
        <dbReference type="PROSITE" id="PS51831"/>
    </source>
</evidence>
<evidence type="ECO:0000256" key="2">
    <source>
        <dbReference type="ARBA" id="ARBA00022695"/>
    </source>
</evidence>
<name>A0ABD0BI90_CORUL</name>
<dbReference type="InterPro" id="IPR002934">
    <property type="entry name" value="Polymerase_NTP_transf_dom"/>
</dbReference>
<dbReference type="GO" id="GO:0016787">
    <property type="term" value="F:hydrolase activity"/>
    <property type="evidence" value="ECO:0007669"/>
    <property type="project" value="UniProtKB-KW"/>
</dbReference>
<gene>
    <name evidence="7" type="primary">glnD</name>
    <name evidence="7" type="ORF">CULCOIPH005_18430</name>
</gene>
<dbReference type="AlphaFoldDB" id="A0ABD0BI90"/>
<dbReference type="PANTHER" id="PTHR47320">
    <property type="entry name" value="BIFUNCTIONAL URIDYLYLTRANSFERASE/URIDYLYL-REMOVING ENZYME"/>
    <property type="match status" value="1"/>
</dbReference>
<dbReference type="Pfam" id="PF01966">
    <property type="entry name" value="HD"/>
    <property type="match status" value="1"/>
</dbReference>
<keyword evidence="3" id="KW-0378">Hydrolase</keyword>
<proteinExistence type="predicted"/>
<feature type="domain" description="HD" evidence="6">
    <location>
        <begin position="407"/>
        <end position="508"/>
    </location>
</feature>
<dbReference type="GO" id="GO:0016779">
    <property type="term" value="F:nucleotidyltransferase activity"/>
    <property type="evidence" value="ECO:0007669"/>
    <property type="project" value="UniProtKB-KW"/>
</dbReference>
<dbReference type="NCBIfam" id="NF001265">
    <property type="entry name" value="PRK00227.1"/>
    <property type="match status" value="1"/>
</dbReference>
<reference evidence="7 8" key="1">
    <citation type="submission" date="2021-11" db="EMBL/GenBank/DDBJ databases">
        <title>Whole genome sequences of diphtheriae toxin producing Corynebacterium ulcerans isolates from cats in Osaka, Japan.</title>
        <authorList>
            <person name="Umeda K."/>
            <person name="Hirai Y."/>
        </authorList>
    </citation>
    <scope>NUCLEOTIDE SEQUENCE [LARGE SCALE GENOMIC DNA]</scope>
    <source>
        <strain evidence="7 8">12109B-1</strain>
    </source>
</reference>
<dbReference type="SUPFAM" id="SSF81301">
    <property type="entry name" value="Nucleotidyltransferase"/>
    <property type="match status" value="1"/>
</dbReference>
<dbReference type="RefSeq" id="WP_014836557.1">
    <property type="nucleotide sequence ID" value="NZ_AP019662.1"/>
</dbReference>
<evidence type="ECO:0000313" key="7">
    <source>
        <dbReference type="EMBL" id="GJJ43654.1"/>
    </source>
</evidence>
<dbReference type="EMBL" id="BQFK01000005">
    <property type="protein sequence ID" value="GJJ43654.1"/>
    <property type="molecule type" value="Genomic_DNA"/>
</dbReference>
<dbReference type="PROSITE" id="PS51831">
    <property type="entry name" value="HD"/>
    <property type="match status" value="1"/>
</dbReference>
<evidence type="ECO:0000256" key="1">
    <source>
        <dbReference type="ARBA" id="ARBA00022679"/>
    </source>
</evidence>
<keyword evidence="1" id="KW-0808">Transferase</keyword>
<dbReference type="InterPro" id="IPR006674">
    <property type="entry name" value="HD_domain"/>
</dbReference>
<comment type="caution">
    <text evidence="7">The sequence shown here is derived from an EMBL/GenBank/DDBJ whole genome shotgun (WGS) entry which is preliminary data.</text>
</comment>
<dbReference type="Gene3D" id="1.10.3090.10">
    <property type="entry name" value="cca-adding enzyme, domain 2"/>
    <property type="match status" value="1"/>
</dbReference>
<accession>A0ABD0BI90</accession>
<dbReference type="SMART" id="SM00471">
    <property type="entry name" value="HDc"/>
    <property type="match status" value="1"/>
</dbReference>
<evidence type="ECO:0000256" key="4">
    <source>
        <dbReference type="ARBA" id="ARBA00022842"/>
    </source>
</evidence>
<keyword evidence="2 7" id="KW-0548">Nucleotidyltransferase</keyword>
<dbReference type="Pfam" id="PF01909">
    <property type="entry name" value="NTP_transf_2"/>
    <property type="match status" value="1"/>
</dbReference>
<dbReference type="InterPro" id="IPR003607">
    <property type="entry name" value="HD/PDEase_dom"/>
</dbReference>
<dbReference type="Proteomes" id="UP001205910">
    <property type="component" value="Unassembled WGS sequence"/>
</dbReference>
<sequence length="745" mass="82021">MTHSVTDPCDKTAHVTAVAQSIENGGSQRALEIREQAYRRAQALVKKLHIPEGSALATTGSFAREEMTSKSDLDLILLHPAGLNLDGLADLWYPIWDAKMRLDYAVRTPQECASMVSDDSTAALALLDVRHVSGDPELTEQTRRLTLETWRRELNKNFNAVSDTAIARWRRSGSVVAMTHPDLKHGRGGLRDIELIRALALGHLCDVPPLDSQRRLLLDVRTLLHQHAGRARDVLDPEFAADIALDLGFDDRYELSRALAHAARTINDATNHALSTARNALPRRNHVRRAVRRPIDVDVVAVDDEISLSRNPNLKDPALVLRVAAASARTGMPVSDSVWPRLENLPELPVPWPVGAAGDFFELLSSSVHSPRIIQQLDDHGFWEKMIPQWGHIRGRMPREAVHIHTIDQHSVVVTANCAARSVSVARPDLLFLSALFHDIGKGYGRPHEIVGAEFVVEMGRKLRLNEQDVSVVETLVVEHTRISQIVGRFDPTSDEAVTMLLDAVNYDLLTLNLLESLVEADAEGTAPGVWSAVLKLGTQALCSRARARLTSLTPEPPEFDIPLDIGLVPKISNSSERNVLNTGATMSPGRESGNATVYWKGRYMRESVRVLALIAAKGWNIESARFKMNGADEDKHVIAELQVHNTVGTGFDPCEFVQAYKSGVYSSLPSIKKSMSATFWVGNILEVRTADRRGGLGAVLGVLPDVLWLTMSNPGATMIMQCELAEGFDRAKVERDVTKVLTNG</sequence>